<keyword evidence="1" id="KW-0808">Transferase</keyword>
<protein>
    <submittedName>
        <fullName evidence="1">Cytidylate kinase</fullName>
    </submittedName>
</protein>
<keyword evidence="1" id="KW-0418">Kinase</keyword>
<dbReference type="Proteomes" id="UP000190637">
    <property type="component" value="Unassembled WGS sequence"/>
</dbReference>
<gene>
    <name evidence="1" type="ORF">SAMN02745673_03251</name>
</gene>
<dbReference type="SUPFAM" id="SSF52540">
    <property type="entry name" value="P-loop containing nucleoside triphosphate hydrolases"/>
    <property type="match status" value="1"/>
</dbReference>
<dbReference type="Gene3D" id="3.40.50.300">
    <property type="entry name" value="P-loop containing nucleotide triphosphate hydrolases"/>
    <property type="match status" value="1"/>
</dbReference>
<dbReference type="InterPro" id="IPR027417">
    <property type="entry name" value="P-loop_NTPase"/>
</dbReference>
<dbReference type="RefSeq" id="WP_144390163.1">
    <property type="nucleotide sequence ID" value="NZ_FUWS01000008.1"/>
</dbReference>
<accession>A0A1T4S6A3</accession>
<sequence length="191" mass="20976">MLTLPADPALATHLARLVGAAPPRAGGRRVLALEGRSGSGKSHVAALLADRLGWPVIHMDDLYPGWDGLDAGVALARAWVIAPLLRGAEPRWRRYDWSAGEFREWHHTPVRDTLVVEGCGSGARELRPHLSLLAWIEAPAPVRAARLDLRDDAVAYAPHRRAWAEREFRFHTRNGLPAAADLRIDNPDPAP</sequence>
<evidence type="ECO:0000313" key="2">
    <source>
        <dbReference type="Proteomes" id="UP000190637"/>
    </source>
</evidence>
<dbReference type="OrthoDB" id="3237545at2"/>
<keyword evidence="2" id="KW-1185">Reference proteome</keyword>
<dbReference type="AlphaFoldDB" id="A0A1T4S6A3"/>
<dbReference type="EMBL" id="FUWS01000008">
    <property type="protein sequence ID" value="SKA23784.1"/>
    <property type="molecule type" value="Genomic_DNA"/>
</dbReference>
<dbReference type="STRING" id="1122192.SAMN02745673_03251"/>
<organism evidence="1 2">
    <name type="scientific">Marinactinospora thermotolerans DSM 45154</name>
    <dbReference type="NCBI Taxonomy" id="1122192"/>
    <lineage>
        <taxon>Bacteria</taxon>
        <taxon>Bacillati</taxon>
        <taxon>Actinomycetota</taxon>
        <taxon>Actinomycetes</taxon>
        <taxon>Streptosporangiales</taxon>
        <taxon>Nocardiopsidaceae</taxon>
        <taxon>Marinactinospora</taxon>
    </lineage>
</organism>
<evidence type="ECO:0000313" key="1">
    <source>
        <dbReference type="EMBL" id="SKA23784.1"/>
    </source>
</evidence>
<name>A0A1T4S6A3_9ACTN</name>
<proteinExistence type="predicted"/>
<dbReference type="GO" id="GO:0016301">
    <property type="term" value="F:kinase activity"/>
    <property type="evidence" value="ECO:0007669"/>
    <property type="project" value="UniProtKB-KW"/>
</dbReference>
<reference evidence="1 2" key="1">
    <citation type="submission" date="2017-02" db="EMBL/GenBank/DDBJ databases">
        <authorList>
            <person name="Peterson S.W."/>
        </authorList>
    </citation>
    <scope>NUCLEOTIDE SEQUENCE [LARGE SCALE GENOMIC DNA]</scope>
    <source>
        <strain evidence="1 2">DSM 45154</strain>
    </source>
</reference>